<dbReference type="PANTHER" id="PTHR15948:SF0">
    <property type="entry name" value="GOLGI PH REGULATOR A-RELATED"/>
    <property type="match status" value="1"/>
</dbReference>
<evidence type="ECO:0008006" key="10">
    <source>
        <dbReference type="Google" id="ProtNLM"/>
    </source>
</evidence>
<dbReference type="InterPro" id="IPR025969">
    <property type="entry name" value="ABA_GPCR_dom"/>
</dbReference>
<dbReference type="Proteomes" id="UP000037751">
    <property type="component" value="Unassembled WGS sequence"/>
</dbReference>
<comment type="subcellular location">
    <subcellularLocation>
        <location evidence="1">Membrane</location>
        <topology evidence="1">Multi-pass membrane protein</topology>
    </subcellularLocation>
</comment>
<name>A0A0M8MPB8_9BASI</name>
<evidence type="ECO:0000256" key="5">
    <source>
        <dbReference type="SAM" id="Phobius"/>
    </source>
</evidence>
<dbReference type="GO" id="GO:0016020">
    <property type="term" value="C:membrane"/>
    <property type="evidence" value="ECO:0007669"/>
    <property type="project" value="UniProtKB-SubCell"/>
</dbReference>
<dbReference type="GeneID" id="28728770"/>
<gene>
    <name evidence="8" type="ORF">Malapachy_2405</name>
</gene>
<feature type="transmembrane region" description="Helical" evidence="5">
    <location>
        <begin position="445"/>
        <end position="465"/>
    </location>
</feature>
<feature type="domain" description="Golgi pH regulator conserved" evidence="7">
    <location>
        <begin position="161"/>
        <end position="228"/>
    </location>
</feature>
<reference evidence="8 9" key="1">
    <citation type="submission" date="2015-07" db="EMBL/GenBank/DDBJ databases">
        <title>Draft Genome Sequence of Malassezia furfur CBS1878 and Malassezia pachydermatis CBS1879.</title>
        <authorList>
            <person name="Triana S."/>
            <person name="Ohm R."/>
            <person name="Gonzalez A."/>
            <person name="DeCock H."/>
            <person name="Restrepo S."/>
            <person name="Celis A."/>
        </authorList>
    </citation>
    <scope>NUCLEOTIDE SEQUENCE [LARGE SCALE GENOMIC DNA]</scope>
    <source>
        <strain evidence="8 9">CBS 1879</strain>
    </source>
</reference>
<evidence type="ECO:0000313" key="9">
    <source>
        <dbReference type="Proteomes" id="UP000037751"/>
    </source>
</evidence>
<evidence type="ECO:0000259" key="7">
    <source>
        <dbReference type="Pfam" id="PF12537"/>
    </source>
</evidence>
<evidence type="ECO:0000313" key="8">
    <source>
        <dbReference type="EMBL" id="KOS15618.1"/>
    </source>
</evidence>
<keyword evidence="3 5" id="KW-1133">Transmembrane helix</keyword>
<dbReference type="VEuPathDB" id="FungiDB:Malapachy_2405"/>
<dbReference type="AlphaFoldDB" id="A0A0M8MPB8"/>
<accession>A0A0M8MPB8</accession>
<evidence type="ECO:0000256" key="4">
    <source>
        <dbReference type="ARBA" id="ARBA00023136"/>
    </source>
</evidence>
<feature type="transmembrane region" description="Helical" evidence="5">
    <location>
        <begin position="93"/>
        <end position="120"/>
    </location>
</feature>
<comment type="caution">
    <text evidence="8">The sequence shown here is derived from an EMBL/GenBank/DDBJ whole genome shotgun (WGS) entry which is preliminary data.</text>
</comment>
<dbReference type="InterPro" id="IPR015672">
    <property type="entry name" value="GPHR/GTG"/>
</dbReference>
<dbReference type="Pfam" id="PF12537">
    <property type="entry name" value="GPHR_N"/>
    <property type="match status" value="1"/>
</dbReference>
<keyword evidence="4 5" id="KW-0472">Membrane</keyword>
<feature type="transmembrane region" description="Helical" evidence="5">
    <location>
        <begin position="132"/>
        <end position="151"/>
    </location>
</feature>
<feature type="domain" description="Abscisic acid G-protein coupled receptor-like" evidence="6">
    <location>
        <begin position="291"/>
        <end position="464"/>
    </location>
</feature>
<organism evidence="8 9">
    <name type="scientific">Malassezia pachydermatis</name>
    <dbReference type="NCBI Taxonomy" id="77020"/>
    <lineage>
        <taxon>Eukaryota</taxon>
        <taxon>Fungi</taxon>
        <taxon>Dikarya</taxon>
        <taxon>Basidiomycota</taxon>
        <taxon>Ustilaginomycotina</taxon>
        <taxon>Malasseziomycetes</taxon>
        <taxon>Malasseziales</taxon>
        <taxon>Malasseziaceae</taxon>
        <taxon>Malassezia</taxon>
    </lineage>
</organism>
<proteinExistence type="predicted"/>
<evidence type="ECO:0000256" key="3">
    <source>
        <dbReference type="ARBA" id="ARBA00022989"/>
    </source>
</evidence>
<dbReference type="EMBL" id="LGAV01000002">
    <property type="protein sequence ID" value="KOS15618.1"/>
    <property type="molecule type" value="Genomic_DNA"/>
</dbReference>
<protein>
    <recommendedName>
        <fullName evidence="10">G protein-coupled receptor 89</fullName>
    </recommendedName>
</protein>
<dbReference type="PANTHER" id="PTHR15948">
    <property type="entry name" value="G-PROTEIN COUPLED RECEPTOR 89-RELATED"/>
    <property type="match status" value="1"/>
</dbReference>
<keyword evidence="9" id="KW-1185">Reference proteome</keyword>
<dbReference type="InterPro" id="IPR022535">
    <property type="entry name" value="Golgi_pH-regulator_cons_dom"/>
</dbReference>
<dbReference type="OrthoDB" id="264392at2759"/>
<sequence length="475" mass="52430">MMVPWLIGEARYVSLEAEPMASATESYALPTVAHARQRSEPVLARVSPTVRKYLPKNMTTSSLLFCISVEESLTLLGLVVLERLHADHAWLRVHWSFSMTIIISLIVLLLPLYACTLLCFGHVNRRWSISRALASAVLFILWCWLFVRVPLPSTVTPATAGYTGSLIARTAMIGIWLIAILSGSISAGAMCDSYEMFLRKKRRWSESDVTATRDSFQRTCADLTSRRTAAAELQAELEASGPRSSWRFWGRSAKDRELAMLQTEIAGLAAMASALRSDLEYQERQERRVRQTRTVVGYAMLLGGYAFSMYCALRLVQCVLNLVFLGYNATSSRDWVAMSTAQVMNMLGFSMDVAVWSPRINFLLVGGLIVMRLHVILGTLSAMIQSVATGISTQLLVLFTSQILCIYGLAALVQMHSGVTTATSGSAPSALLATLPEFQRVFGRAFDAAFILSAIATGAYRWFVWHSDASMGAGW</sequence>
<evidence type="ECO:0000256" key="2">
    <source>
        <dbReference type="ARBA" id="ARBA00022692"/>
    </source>
</evidence>
<feature type="transmembrane region" description="Helical" evidence="5">
    <location>
        <begin position="362"/>
        <end position="385"/>
    </location>
</feature>
<keyword evidence="2 5" id="KW-0812">Transmembrane</keyword>
<feature type="transmembrane region" description="Helical" evidence="5">
    <location>
        <begin position="391"/>
        <end position="413"/>
    </location>
</feature>
<evidence type="ECO:0000256" key="1">
    <source>
        <dbReference type="ARBA" id="ARBA00004141"/>
    </source>
</evidence>
<feature type="transmembrane region" description="Helical" evidence="5">
    <location>
        <begin position="295"/>
        <end position="315"/>
    </location>
</feature>
<evidence type="ECO:0000259" key="6">
    <source>
        <dbReference type="Pfam" id="PF12430"/>
    </source>
</evidence>
<dbReference type="Pfam" id="PF12430">
    <property type="entry name" value="ABA_GPCR"/>
    <property type="match status" value="1"/>
</dbReference>
<feature type="transmembrane region" description="Helical" evidence="5">
    <location>
        <begin position="61"/>
        <end position="81"/>
    </location>
</feature>
<feature type="transmembrane region" description="Helical" evidence="5">
    <location>
        <begin position="171"/>
        <end position="194"/>
    </location>
</feature>
<dbReference type="RefSeq" id="XP_017993250.1">
    <property type="nucleotide sequence ID" value="XM_018136895.1"/>
</dbReference>